<keyword evidence="2" id="KW-1185">Reference proteome</keyword>
<evidence type="ECO:0000313" key="1">
    <source>
        <dbReference type="EMBL" id="MEQ2300712.1"/>
    </source>
</evidence>
<organism evidence="1 2">
    <name type="scientific">Ameca splendens</name>
    <dbReference type="NCBI Taxonomy" id="208324"/>
    <lineage>
        <taxon>Eukaryota</taxon>
        <taxon>Metazoa</taxon>
        <taxon>Chordata</taxon>
        <taxon>Craniata</taxon>
        <taxon>Vertebrata</taxon>
        <taxon>Euteleostomi</taxon>
        <taxon>Actinopterygii</taxon>
        <taxon>Neopterygii</taxon>
        <taxon>Teleostei</taxon>
        <taxon>Neoteleostei</taxon>
        <taxon>Acanthomorphata</taxon>
        <taxon>Ovalentaria</taxon>
        <taxon>Atherinomorphae</taxon>
        <taxon>Cyprinodontiformes</taxon>
        <taxon>Goodeidae</taxon>
        <taxon>Ameca</taxon>
    </lineage>
</organism>
<evidence type="ECO:0000313" key="2">
    <source>
        <dbReference type="Proteomes" id="UP001469553"/>
    </source>
</evidence>
<protein>
    <submittedName>
        <fullName evidence="1">Uncharacterized protein</fullName>
    </submittedName>
</protein>
<comment type="caution">
    <text evidence="1">The sequence shown here is derived from an EMBL/GenBank/DDBJ whole genome shotgun (WGS) entry which is preliminary data.</text>
</comment>
<dbReference type="Proteomes" id="UP001469553">
    <property type="component" value="Unassembled WGS sequence"/>
</dbReference>
<reference evidence="1 2" key="1">
    <citation type="submission" date="2021-06" db="EMBL/GenBank/DDBJ databases">
        <authorList>
            <person name="Palmer J.M."/>
        </authorList>
    </citation>
    <scope>NUCLEOTIDE SEQUENCE [LARGE SCALE GENOMIC DNA]</scope>
    <source>
        <strain evidence="1 2">AS_MEX2019</strain>
        <tissue evidence="1">Muscle</tissue>
    </source>
</reference>
<gene>
    <name evidence="1" type="ORF">AMECASPLE_028674</name>
</gene>
<sequence length="109" mass="11989">MKSKLNFHPTEQRRMSFTHLPVCLRKLSKKAAETYDCACALSVPPPTNNGSEFSARTRFGRQDDSAPPISLAPLVPPMSCLIGQQEFCVTAAYSLVGCTEFAGRKNPRI</sequence>
<accession>A0ABV0Z499</accession>
<proteinExistence type="predicted"/>
<dbReference type="EMBL" id="JAHRIP010050212">
    <property type="protein sequence ID" value="MEQ2300712.1"/>
    <property type="molecule type" value="Genomic_DNA"/>
</dbReference>
<name>A0ABV0Z499_9TELE</name>